<dbReference type="GO" id="GO:0005737">
    <property type="term" value="C:cytoplasm"/>
    <property type="evidence" value="ECO:0007669"/>
    <property type="project" value="TreeGrafter"/>
</dbReference>
<accession>A0A6A4ICH6</accession>
<dbReference type="Proteomes" id="UP000799118">
    <property type="component" value="Unassembled WGS sequence"/>
</dbReference>
<evidence type="ECO:0000313" key="1">
    <source>
        <dbReference type="EMBL" id="KAE9408259.1"/>
    </source>
</evidence>
<dbReference type="InterPro" id="IPR013078">
    <property type="entry name" value="His_Pase_superF_clade-1"/>
</dbReference>
<reference evidence="1" key="1">
    <citation type="journal article" date="2019" name="Environ. Microbiol.">
        <title>Fungal ecological strategies reflected in gene transcription - a case study of two litter decomposers.</title>
        <authorList>
            <person name="Barbi F."/>
            <person name="Kohler A."/>
            <person name="Barry K."/>
            <person name="Baskaran P."/>
            <person name="Daum C."/>
            <person name="Fauchery L."/>
            <person name="Ihrmark K."/>
            <person name="Kuo A."/>
            <person name="LaButti K."/>
            <person name="Lipzen A."/>
            <person name="Morin E."/>
            <person name="Grigoriev I.V."/>
            <person name="Henrissat B."/>
            <person name="Lindahl B."/>
            <person name="Martin F."/>
        </authorList>
    </citation>
    <scope>NUCLEOTIDE SEQUENCE</scope>
    <source>
        <strain evidence="1">JB14</strain>
    </source>
</reference>
<organism evidence="1 2">
    <name type="scientific">Gymnopus androsaceus JB14</name>
    <dbReference type="NCBI Taxonomy" id="1447944"/>
    <lineage>
        <taxon>Eukaryota</taxon>
        <taxon>Fungi</taxon>
        <taxon>Dikarya</taxon>
        <taxon>Basidiomycota</taxon>
        <taxon>Agaricomycotina</taxon>
        <taxon>Agaricomycetes</taxon>
        <taxon>Agaricomycetidae</taxon>
        <taxon>Agaricales</taxon>
        <taxon>Marasmiineae</taxon>
        <taxon>Omphalotaceae</taxon>
        <taxon>Gymnopus</taxon>
    </lineage>
</organism>
<protein>
    <submittedName>
        <fullName evidence="1">Phosphoglycerate mutase-like protein</fullName>
    </submittedName>
</protein>
<dbReference type="OrthoDB" id="496981at2759"/>
<dbReference type="EMBL" id="ML769392">
    <property type="protein sequence ID" value="KAE9408259.1"/>
    <property type="molecule type" value="Genomic_DNA"/>
</dbReference>
<dbReference type="PANTHER" id="PTHR48100:SF54">
    <property type="entry name" value="PHOSPHATASE SPAC5H10.03-RELATED"/>
    <property type="match status" value="1"/>
</dbReference>
<dbReference type="CDD" id="cd07067">
    <property type="entry name" value="HP_PGM_like"/>
    <property type="match status" value="1"/>
</dbReference>
<dbReference type="Gene3D" id="3.40.50.1240">
    <property type="entry name" value="Phosphoglycerate mutase-like"/>
    <property type="match status" value="1"/>
</dbReference>
<dbReference type="SMART" id="SM00855">
    <property type="entry name" value="PGAM"/>
    <property type="match status" value="1"/>
</dbReference>
<dbReference type="InterPro" id="IPR029033">
    <property type="entry name" value="His_PPase_superfam"/>
</dbReference>
<gene>
    <name evidence="1" type="ORF">BT96DRAFT_1013712</name>
</gene>
<keyword evidence="2" id="KW-1185">Reference proteome</keyword>
<dbReference type="AlphaFoldDB" id="A0A6A4ICH6"/>
<dbReference type="PANTHER" id="PTHR48100">
    <property type="entry name" value="BROAD-SPECIFICITY PHOSPHATASE YOR283W-RELATED"/>
    <property type="match status" value="1"/>
</dbReference>
<name>A0A6A4ICH6_9AGAR</name>
<dbReference type="InterPro" id="IPR050275">
    <property type="entry name" value="PGM_Phosphatase"/>
</dbReference>
<sequence length="214" mass="24459">MVKLIYLTRHAQAEHNVEEDYSIPDAPLTTLGRHQAEELYSETTDLQQSADLLVSSPLKRTLQTTVIAFRGLRSRLESQDPPKPLILLSRLQEANDFPCDTGSSRSQLEQIEEFNGIDFSLLEDDWNSKKGEFAADPKTVAARAHWVRKWLRERPEQNIVVVAHGDILRRITGVQFNLAWANAEVRIFTFAHEDDEDAKLVPWTAEAEAKVRRQ</sequence>
<dbReference type="SUPFAM" id="SSF53254">
    <property type="entry name" value="Phosphoglycerate mutase-like"/>
    <property type="match status" value="1"/>
</dbReference>
<dbReference type="GO" id="GO:0016791">
    <property type="term" value="F:phosphatase activity"/>
    <property type="evidence" value="ECO:0007669"/>
    <property type="project" value="TreeGrafter"/>
</dbReference>
<evidence type="ECO:0000313" key="2">
    <source>
        <dbReference type="Proteomes" id="UP000799118"/>
    </source>
</evidence>
<dbReference type="Pfam" id="PF00300">
    <property type="entry name" value="His_Phos_1"/>
    <property type="match status" value="1"/>
</dbReference>
<proteinExistence type="predicted"/>